<gene>
    <name evidence="2" type="ORF">GCM10010126_55940</name>
</gene>
<feature type="region of interest" description="Disordered" evidence="1">
    <location>
        <begin position="1"/>
        <end position="32"/>
    </location>
</feature>
<accession>A0AA37BLZ7</accession>
<feature type="compositionally biased region" description="Low complexity" evidence="1">
    <location>
        <begin position="1"/>
        <end position="25"/>
    </location>
</feature>
<dbReference type="EMBL" id="BMQD01000021">
    <property type="protein sequence ID" value="GGK89283.1"/>
    <property type="molecule type" value="Genomic_DNA"/>
</dbReference>
<reference evidence="2" key="1">
    <citation type="journal article" date="2014" name="Int. J. Syst. Evol. Microbiol.">
        <title>Complete genome sequence of Corynebacterium casei LMG S-19264T (=DSM 44701T), isolated from a smear-ripened cheese.</title>
        <authorList>
            <consortium name="US DOE Joint Genome Institute (JGI-PGF)"/>
            <person name="Walter F."/>
            <person name="Albersmeier A."/>
            <person name="Kalinowski J."/>
            <person name="Ruckert C."/>
        </authorList>
    </citation>
    <scope>NUCLEOTIDE SEQUENCE</scope>
    <source>
        <strain evidence="2">JCM 3093</strain>
    </source>
</reference>
<protein>
    <submittedName>
        <fullName evidence="2">Uncharacterized protein</fullName>
    </submittedName>
</protein>
<proteinExistence type="predicted"/>
<evidence type="ECO:0000256" key="1">
    <source>
        <dbReference type="SAM" id="MobiDB-lite"/>
    </source>
</evidence>
<comment type="caution">
    <text evidence="2">The sequence shown here is derived from an EMBL/GenBank/DDBJ whole genome shotgun (WGS) entry which is preliminary data.</text>
</comment>
<name>A0AA37BLZ7_9ACTN</name>
<evidence type="ECO:0000313" key="2">
    <source>
        <dbReference type="EMBL" id="GGK89283.1"/>
    </source>
</evidence>
<organism evidence="2 3">
    <name type="scientific">Planomonospora parontospora</name>
    <dbReference type="NCBI Taxonomy" id="58119"/>
    <lineage>
        <taxon>Bacteria</taxon>
        <taxon>Bacillati</taxon>
        <taxon>Actinomycetota</taxon>
        <taxon>Actinomycetes</taxon>
        <taxon>Streptosporangiales</taxon>
        <taxon>Streptosporangiaceae</taxon>
        <taxon>Planomonospora</taxon>
    </lineage>
</organism>
<sequence length="71" mass="7136">MGDVGDVGDTADTGDAGDAGDAAATNSPLLQPAGLADGFGLEEALPLMWFTPDAVVPRLPGEEPGIRHICC</sequence>
<dbReference type="AlphaFoldDB" id="A0AA37BLZ7"/>
<reference evidence="2" key="2">
    <citation type="submission" date="2022-09" db="EMBL/GenBank/DDBJ databases">
        <authorList>
            <person name="Sun Q."/>
            <person name="Ohkuma M."/>
        </authorList>
    </citation>
    <scope>NUCLEOTIDE SEQUENCE</scope>
    <source>
        <strain evidence="2">JCM 3093</strain>
    </source>
</reference>
<dbReference type="Proteomes" id="UP000627984">
    <property type="component" value="Unassembled WGS sequence"/>
</dbReference>
<evidence type="ECO:0000313" key="3">
    <source>
        <dbReference type="Proteomes" id="UP000627984"/>
    </source>
</evidence>